<dbReference type="InterPro" id="IPR016181">
    <property type="entry name" value="Acyl_CoA_acyltransferase"/>
</dbReference>
<dbReference type="GO" id="GO:0030649">
    <property type="term" value="P:aminoglycoside antibiotic catabolic process"/>
    <property type="evidence" value="ECO:0007669"/>
    <property type="project" value="TreeGrafter"/>
</dbReference>
<dbReference type="Pfam" id="PF13530">
    <property type="entry name" value="SCP2_2"/>
    <property type="match status" value="1"/>
</dbReference>
<comment type="subunit">
    <text evidence="4">Homohexamer; trimer of dimers.</text>
</comment>
<dbReference type="SUPFAM" id="SSF55718">
    <property type="entry name" value="SCP-like"/>
    <property type="match status" value="1"/>
</dbReference>
<dbReference type="GO" id="GO:0034069">
    <property type="term" value="F:aminoglycoside N-acetyltransferase activity"/>
    <property type="evidence" value="ECO:0007669"/>
    <property type="project" value="TreeGrafter"/>
</dbReference>
<sequence>MATMSLRIRTLDTFDDAAEALRAYVGAGYAAFGFPVDQAHLLAKATLVDPARYLLAEWDGEPVGGAGSYPLELTLPGGTQVPVAAVSDVGVAPSHRRHGVATELMRLQLRSFVDAGVPLAVLHASEAGIYSRFGFGACTRWRQVSIDARRVQFRADFPEVGGSLRVVQREDALEVCARVHDHARRVTNGGLSRPDSWWPVIMGDTDVYLGGTKDHLVMTHRGDDGHVDGYAIYKVDHDWDRGQANHTVRVWELLGETPRVELALWRALVEHDLIASVTGPIAVDHPLFDVALDCRQVGSSWEQDLLWARPLDVERLLSSRRFSVAGRLVLRVDDPLLADVGGCFALEVDHDGVAKCSRTSELPQIQMGISELGRVLLGGCSFRQLARAGQVSVLDDEAGSDADSLFRVDPLPWSWVRF</sequence>
<dbReference type="Gene3D" id="3.40.630.30">
    <property type="match status" value="2"/>
</dbReference>
<dbReference type="InterPro" id="IPR051554">
    <property type="entry name" value="Acetyltransferase_Eis"/>
</dbReference>
<dbReference type="InterPro" id="IPR000182">
    <property type="entry name" value="GNAT_dom"/>
</dbReference>
<feature type="domain" description="N-acetyltransferase" evidence="5">
    <location>
        <begin position="6"/>
        <end position="156"/>
    </location>
</feature>
<dbReference type="NCBIfam" id="NF002367">
    <property type="entry name" value="PRK01346.1-4"/>
    <property type="match status" value="1"/>
</dbReference>
<name>L7VVY7_9BACT</name>
<dbReference type="InterPro" id="IPR041380">
    <property type="entry name" value="Acetyltransf_17"/>
</dbReference>
<evidence type="ECO:0000259" key="5">
    <source>
        <dbReference type="PROSITE" id="PS51186"/>
    </source>
</evidence>
<dbReference type="Pfam" id="PF13527">
    <property type="entry name" value="Acetyltransf_9"/>
    <property type="match status" value="1"/>
</dbReference>
<dbReference type="PROSITE" id="PS51186">
    <property type="entry name" value="GNAT"/>
    <property type="match status" value="1"/>
</dbReference>
<evidence type="ECO:0000313" key="6">
    <source>
        <dbReference type="EMBL" id="AGC71208.1"/>
    </source>
</evidence>
<feature type="active site" description="Proton donor" evidence="4">
    <location>
        <position position="130"/>
    </location>
</feature>
<keyword evidence="2 4" id="KW-0808">Transferase</keyword>
<proteinExistence type="inferred from homology"/>
<feature type="binding site" evidence="4">
    <location>
        <begin position="89"/>
        <end position="91"/>
    </location>
    <ligand>
        <name>acetyl-CoA</name>
        <dbReference type="ChEBI" id="CHEBI:57288"/>
    </ligand>
</feature>
<reference evidence="6" key="1">
    <citation type="submission" date="2012-09" db="EMBL/GenBank/DDBJ databases">
        <title>Metagenomic Characterization of a Microbial Community in Wastewater Detects High Levels of Antibiotic Resistance.</title>
        <authorList>
            <person name="Abrams M."/>
            <person name="Caldwell A."/>
            <person name="Vandaei E."/>
            <person name="Lee W."/>
            <person name="Perrott J."/>
            <person name="Khan S.Y."/>
            <person name="Ta J."/>
            <person name="Romero D."/>
            <person name="Nguyen V."/>
            <person name="Pourmand N."/>
            <person name="Ouverney C.C."/>
        </authorList>
    </citation>
    <scope>NUCLEOTIDE SEQUENCE</scope>
</reference>
<protein>
    <submittedName>
        <fullName evidence="6">Enhanced intracellular survival protein</fullName>
    </submittedName>
</protein>
<evidence type="ECO:0000256" key="2">
    <source>
        <dbReference type="ARBA" id="ARBA00022679"/>
    </source>
</evidence>
<dbReference type="PANTHER" id="PTHR37817">
    <property type="entry name" value="N-ACETYLTRANSFERASE EIS"/>
    <property type="match status" value="1"/>
</dbReference>
<accession>L7VVY7</accession>
<evidence type="ECO:0000256" key="3">
    <source>
        <dbReference type="ARBA" id="ARBA00023315"/>
    </source>
</evidence>
<dbReference type="SUPFAM" id="SSF55729">
    <property type="entry name" value="Acyl-CoA N-acyltransferases (Nat)"/>
    <property type="match status" value="1"/>
</dbReference>
<dbReference type="Gene3D" id="3.30.1050.10">
    <property type="entry name" value="SCP2 sterol-binding domain"/>
    <property type="match status" value="1"/>
</dbReference>
<dbReference type="InterPro" id="IPR036527">
    <property type="entry name" value="SCP2_sterol-bd_dom_sf"/>
</dbReference>
<evidence type="ECO:0000256" key="4">
    <source>
        <dbReference type="HAMAP-Rule" id="MF_01812"/>
    </source>
</evidence>
<dbReference type="InterPro" id="IPR022902">
    <property type="entry name" value="NAcTrfase_Eis"/>
</dbReference>
<feature type="binding site" evidence="4">
    <location>
        <begin position="97"/>
        <end position="102"/>
    </location>
    <ligand>
        <name>acetyl-CoA</name>
        <dbReference type="ChEBI" id="CHEBI:57288"/>
    </ligand>
</feature>
<feature type="binding site" evidence="4">
    <location>
        <begin position="125"/>
        <end position="126"/>
    </location>
    <ligand>
        <name>acetyl-CoA</name>
        <dbReference type="ChEBI" id="CHEBI:57288"/>
    </ligand>
</feature>
<evidence type="ECO:0000256" key="1">
    <source>
        <dbReference type="ARBA" id="ARBA00009213"/>
    </source>
</evidence>
<dbReference type="EMBL" id="JX649865">
    <property type="protein sequence ID" value="AGC71208.1"/>
    <property type="molecule type" value="Genomic_DNA"/>
</dbReference>
<dbReference type="AlphaFoldDB" id="L7VVY7"/>
<dbReference type="InterPro" id="IPR025559">
    <property type="entry name" value="Eis_dom"/>
</dbReference>
<organism evidence="6">
    <name type="scientific">uncultured bacterium A1Q1_fos_568</name>
    <dbReference type="NCBI Taxonomy" id="1256586"/>
    <lineage>
        <taxon>Bacteria</taxon>
        <taxon>environmental samples</taxon>
    </lineage>
</organism>
<dbReference type="Pfam" id="PF17668">
    <property type="entry name" value="Acetyltransf_17"/>
    <property type="match status" value="1"/>
</dbReference>
<keyword evidence="3 4" id="KW-0012">Acyltransferase</keyword>
<comment type="similarity">
    <text evidence="1 4">Belongs to the acetyltransferase Eis family.</text>
</comment>
<dbReference type="PANTHER" id="PTHR37817:SF1">
    <property type="entry name" value="N-ACETYLTRANSFERASE EIS"/>
    <property type="match status" value="1"/>
</dbReference>
<dbReference type="HAMAP" id="MF_01812">
    <property type="entry name" value="Eis"/>
    <property type="match status" value="1"/>
</dbReference>
<feature type="active site" description="Proton acceptor; via carboxylate" evidence="4">
    <location>
        <position position="418"/>
    </location>
</feature>
<dbReference type="CDD" id="cd04301">
    <property type="entry name" value="NAT_SF"/>
    <property type="match status" value="1"/>
</dbReference>